<dbReference type="AlphaFoldDB" id="A0A139IET4"/>
<evidence type="ECO:0000313" key="1">
    <source>
        <dbReference type="EMBL" id="KXT13086.1"/>
    </source>
</evidence>
<organism evidence="1 2">
    <name type="scientific">Pseudocercospora musae</name>
    <dbReference type="NCBI Taxonomy" id="113226"/>
    <lineage>
        <taxon>Eukaryota</taxon>
        <taxon>Fungi</taxon>
        <taxon>Dikarya</taxon>
        <taxon>Ascomycota</taxon>
        <taxon>Pezizomycotina</taxon>
        <taxon>Dothideomycetes</taxon>
        <taxon>Dothideomycetidae</taxon>
        <taxon>Mycosphaerellales</taxon>
        <taxon>Mycosphaerellaceae</taxon>
        <taxon>Pseudocercospora</taxon>
    </lineage>
</organism>
<name>A0A139IET4_9PEZI</name>
<dbReference type="EMBL" id="LFZO01000129">
    <property type="protein sequence ID" value="KXT13086.1"/>
    <property type="molecule type" value="Genomic_DNA"/>
</dbReference>
<gene>
    <name evidence="1" type="ORF">AC579_2149</name>
</gene>
<reference evidence="1 2" key="1">
    <citation type="submission" date="2015-07" db="EMBL/GenBank/DDBJ databases">
        <title>Comparative genomics of the Sigatoka disease complex on banana suggests a link between parallel evolutionary changes in Pseudocercospora fijiensis and Pseudocercospora eumusae and increased virulence on the banana host.</title>
        <authorList>
            <person name="Chang T.-C."/>
            <person name="Salvucci A."/>
            <person name="Crous P.W."/>
            <person name="Stergiopoulos I."/>
        </authorList>
    </citation>
    <scope>NUCLEOTIDE SEQUENCE [LARGE SCALE GENOMIC DNA]</scope>
    <source>
        <strain evidence="1 2">CBS 116634</strain>
    </source>
</reference>
<evidence type="ECO:0000313" key="2">
    <source>
        <dbReference type="Proteomes" id="UP000073492"/>
    </source>
</evidence>
<accession>A0A139IET4</accession>
<comment type="caution">
    <text evidence="1">The sequence shown here is derived from an EMBL/GenBank/DDBJ whole genome shotgun (WGS) entry which is preliminary data.</text>
</comment>
<proteinExistence type="predicted"/>
<keyword evidence="2" id="KW-1185">Reference proteome</keyword>
<sequence>MVALMPLPKLGLNMADFVGYLALAILPRYSADIAKLGAAATSVVPLAPNEERHPIEQVQVPHLPHLAARVRESIRTGGRNFLQLRLLQ</sequence>
<protein>
    <submittedName>
        <fullName evidence="1">Uncharacterized protein</fullName>
    </submittedName>
</protein>
<dbReference type="Proteomes" id="UP000073492">
    <property type="component" value="Unassembled WGS sequence"/>
</dbReference>